<accession>A0A6M8BBV3</accession>
<feature type="domain" description="NADPH-dependent FMN reductase-like" evidence="1">
    <location>
        <begin position="3"/>
        <end position="150"/>
    </location>
</feature>
<dbReference type="InterPro" id="IPR005025">
    <property type="entry name" value="FMN_Rdtase-like_dom"/>
</dbReference>
<dbReference type="RefSeq" id="WP_159522019.1">
    <property type="nucleotide sequence ID" value="NZ_CP053642.1"/>
</dbReference>
<dbReference type="Proteomes" id="UP000504752">
    <property type="component" value="Chromosome"/>
</dbReference>
<dbReference type="Pfam" id="PF03358">
    <property type="entry name" value="FMN_red"/>
    <property type="match status" value="1"/>
</dbReference>
<gene>
    <name evidence="2" type="ORF">HPC72_08730</name>
</gene>
<proteinExistence type="predicted"/>
<name>A0A6M8BBV3_9ACTO</name>
<dbReference type="PANTHER" id="PTHR30543">
    <property type="entry name" value="CHROMATE REDUCTASE"/>
    <property type="match status" value="1"/>
</dbReference>
<dbReference type="GO" id="GO:0005829">
    <property type="term" value="C:cytosol"/>
    <property type="evidence" value="ECO:0007669"/>
    <property type="project" value="TreeGrafter"/>
</dbReference>
<dbReference type="InterPro" id="IPR050712">
    <property type="entry name" value="NAD(P)H-dep_reductase"/>
</dbReference>
<dbReference type="InterPro" id="IPR029039">
    <property type="entry name" value="Flavoprotein-like_sf"/>
</dbReference>
<sequence>MTTRIAVVHGSIRPASAGAAVADWVAAQSALVDGVEAEVLRLADFKLPLFAEELPPAIAMPQHPAGVAWNERLGSYDAVIFVTPEYDHSIPGALKNAIDYLAPSVLESKAIGVVGYSYQLGLRAIEHLRQVLASFNSFVVGPHVALHIATDWTDGEFAPAAFHEGEVPAMVRAIVAATN</sequence>
<evidence type="ECO:0000313" key="3">
    <source>
        <dbReference type="Proteomes" id="UP000504752"/>
    </source>
</evidence>
<dbReference type="EMBL" id="CP053642">
    <property type="protein sequence ID" value="QKD80285.1"/>
    <property type="molecule type" value="Genomic_DNA"/>
</dbReference>
<dbReference type="GO" id="GO:0016491">
    <property type="term" value="F:oxidoreductase activity"/>
    <property type="evidence" value="ECO:0007669"/>
    <property type="project" value="InterPro"/>
</dbReference>
<reference evidence="2 3" key="1">
    <citation type="submission" date="2020-05" db="EMBL/GenBank/DDBJ databases">
        <title>Actinomyces sp. zg-325.</title>
        <authorList>
            <person name="Yang C."/>
        </authorList>
    </citation>
    <scope>NUCLEOTIDE SEQUENCE [LARGE SCALE GENOMIC DNA]</scope>
    <source>
        <strain evidence="3">zg-325</strain>
    </source>
</reference>
<dbReference type="PANTHER" id="PTHR30543:SF21">
    <property type="entry name" value="NAD(P)H-DEPENDENT FMN REDUCTASE LOT6"/>
    <property type="match status" value="1"/>
</dbReference>
<dbReference type="AlphaFoldDB" id="A0A6M8BBV3"/>
<keyword evidence="3" id="KW-1185">Reference proteome</keyword>
<dbReference type="SUPFAM" id="SSF52218">
    <property type="entry name" value="Flavoproteins"/>
    <property type="match status" value="1"/>
</dbReference>
<dbReference type="GO" id="GO:0010181">
    <property type="term" value="F:FMN binding"/>
    <property type="evidence" value="ECO:0007669"/>
    <property type="project" value="TreeGrafter"/>
</dbReference>
<dbReference type="Gene3D" id="3.40.50.360">
    <property type="match status" value="1"/>
</dbReference>
<evidence type="ECO:0000313" key="2">
    <source>
        <dbReference type="EMBL" id="QKD80285.1"/>
    </source>
</evidence>
<protein>
    <submittedName>
        <fullName evidence="2">NAD(P)H-dependent oxidoreductase</fullName>
    </submittedName>
</protein>
<organism evidence="2 3">
    <name type="scientific">Actinomyces marmotae</name>
    <dbReference type="NCBI Taxonomy" id="2737173"/>
    <lineage>
        <taxon>Bacteria</taxon>
        <taxon>Bacillati</taxon>
        <taxon>Actinomycetota</taxon>
        <taxon>Actinomycetes</taxon>
        <taxon>Actinomycetales</taxon>
        <taxon>Actinomycetaceae</taxon>
        <taxon>Actinomyces</taxon>
    </lineage>
</organism>
<dbReference type="KEGG" id="amam:HPC72_08730"/>
<evidence type="ECO:0000259" key="1">
    <source>
        <dbReference type="Pfam" id="PF03358"/>
    </source>
</evidence>